<evidence type="ECO:0000259" key="9">
    <source>
        <dbReference type="PROSITE" id="PS50041"/>
    </source>
</evidence>
<dbReference type="InterPro" id="IPR001304">
    <property type="entry name" value="C-type_lectin-like"/>
</dbReference>
<evidence type="ECO:0000313" key="11">
    <source>
        <dbReference type="RefSeq" id="XP_005369330.1"/>
    </source>
</evidence>
<reference evidence="11" key="1">
    <citation type="submission" date="2025-08" db="UniProtKB">
        <authorList>
            <consortium name="RefSeq"/>
        </authorList>
    </citation>
    <scope>IDENTIFICATION</scope>
</reference>
<protein>
    <submittedName>
        <fullName evidence="11">Killer cell lectin-like receptor subfamily B member 1</fullName>
    </submittedName>
</protein>
<keyword evidence="6 8" id="KW-0472">Membrane</keyword>
<evidence type="ECO:0000256" key="3">
    <source>
        <dbReference type="ARBA" id="ARBA00022734"/>
    </source>
</evidence>
<keyword evidence="10" id="KW-1185">Reference proteome</keyword>
<evidence type="ECO:0000256" key="4">
    <source>
        <dbReference type="ARBA" id="ARBA00022968"/>
    </source>
</evidence>
<organism evidence="10 11">
    <name type="scientific">Microtus ochrogaster</name>
    <name type="common">Prairie vole</name>
    <dbReference type="NCBI Taxonomy" id="79684"/>
    <lineage>
        <taxon>Eukaryota</taxon>
        <taxon>Metazoa</taxon>
        <taxon>Chordata</taxon>
        <taxon>Craniata</taxon>
        <taxon>Vertebrata</taxon>
        <taxon>Euteleostomi</taxon>
        <taxon>Mammalia</taxon>
        <taxon>Eutheria</taxon>
        <taxon>Euarchontoglires</taxon>
        <taxon>Glires</taxon>
        <taxon>Rodentia</taxon>
        <taxon>Myomorpha</taxon>
        <taxon>Muroidea</taxon>
        <taxon>Cricetidae</taxon>
        <taxon>Arvicolinae</taxon>
        <taxon>Microtus</taxon>
    </lineage>
</organism>
<dbReference type="GeneID" id="101986058"/>
<dbReference type="Proteomes" id="UP000694915">
    <property type="component" value="Unplaced"/>
</dbReference>
<name>A0ABM0LMY0_MICOH</name>
<dbReference type="SMART" id="SM00034">
    <property type="entry name" value="CLECT"/>
    <property type="match status" value="1"/>
</dbReference>
<evidence type="ECO:0000313" key="10">
    <source>
        <dbReference type="Proteomes" id="UP000694915"/>
    </source>
</evidence>
<dbReference type="Gene3D" id="3.10.100.10">
    <property type="entry name" value="Mannose-Binding Protein A, subunit A"/>
    <property type="match status" value="1"/>
</dbReference>
<feature type="domain" description="C-type lectin" evidence="9">
    <location>
        <begin position="77"/>
        <end position="184"/>
    </location>
</feature>
<keyword evidence="3" id="KW-0430">Lectin</keyword>
<dbReference type="InterPro" id="IPR051527">
    <property type="entry name" value="KLR_subfamily_B"/>
</dbReference>
<keyword evidence="2 8" id="KW-0812">Transmembrane</keyword>
<dbReference type="PROSITE" id="PS50041">
    <property type="entry name" value="C_TYPE_LECTIN_2"/>
    <property type="match status" value="1"/>
</dbReference>
<dbReference type="SUPFAM" id="SSF56436">
    <property type="entry name" value="C-type lectin-like"/>
    <property type="match status" value="1"/>
</dbReference>
<dbReference type="InterPro" id="IPR033992">
    <property type="entry name" value="NKR-like_CTLD"/>
</dbReference>
<dbReference type="PANTHER" id="PTHR46784">
    <property type="entry name" value="KILLER CELL LECTIN-LIKE RECEPTOR SUBFAMILY B MEMBER 1"/>
    <property type="match status" value="1"/>
</dbReference>
<sequence>MDTSPIYATINFAEVQELKLASSSLPADTCQCPLRRRLTLKLDCAGLILVLILIGISVAGTSAVLTCPRDWHPCWDKCLFISQITGSWVEGQADCSVKGATLLLIENEEELKFIWDFTKTKSTRFFIGLNYVPAEKIWKWVNGSILNPDVLQITVTNEDNRCAIISGLEVLSEECSLFKHYICQKKLKPV</sequence>
<evidence type="ECO:0000256" key="6">
    <source>
        <dbReference type="ARBA" id="ARBA00023136"/>
    </source>
</evidence>
<keyword evidence="7" id="KW-1015">Disulfide bond</keyword>
<dbReference type="RefSeq" id="XP_005369330.1">
    <property type="nucleotide sequence ID" value="XM_005369273.1"/>
</dbReference>
<feature type="transmembrane region" description="Helical" evidence="8">
    <location>
        <begin position="44"/>
        <end position="65"/>
    </location>
</feature>
<accession>A0ABM0LMY0</accession>
<dbReference type="PANTHER" id="PTHR46784:SF1">
    <property type="entry name" value="KILLER CELL LECTIN-LIKE RECEPTOR SUBFAMILY B MEMBER 1"/>
    <property type="match status" value="1"/>
</dbReference>
<dbReference type="Pfam" id="PF00059">
    <property type="entry name" value="Lectin_C"/>
    <property type="match status" value="1"/>
</dbReference>
<dbReference type="CDD" id="cd03593">
    <property type="entry name" value="CLECT_NK_receptors_like"/>
    <property type="match status" value="1"/>
</dbReference>
<keyword evidence="5 8" id="KW-1133">Transmembrane helix</keyword>
<evidence type="ECO:0000256" key="5">
    <source>
        <dbReference type="ARBA" id="ARBA00022989"/>
    </source>
</evidence>
<evidence type="ECO:0000256" key="8">
    <source>
        <dbReference type="SAM" id="Phobius"/>
    </source>
</evidence>
<evidence type="ECO:0000256" key="7">
    <source>
        <dbReference type="ARBA" id="ARBA00023157"/>
    </source>
</evidence>
<comment type="subcellular location">
    <subcellularLocation>
        <location evidence="1">Membrane</location>
        <topology evidence="1">Single-pass type II membrane protein</topology>
    </subcellularLocation>
</comment>
<evidence type="ECO:0000256" key="2">
    <source>
        <dbReference type="ARBA" id="ARBA00022692"/>
    </source>
</evidence>
<dbReference type="InterPro" id="IPR016186">
    <property type="entry name" value="C-type_lectin-like/link_sf"/>
</dbReference>
<evidence type="ECO:0000256" key="1">
    <source>
        <dbReference type="ARBA" id="ARBA00004606"/>
    </source>
</evidence>
<keyword evidence="4" id="KW-0735">Signal-anchor</keyword>
<proteinExistence type="predicted"/>
<dbReference type="InterPro" id="IPR016187">
    <property type="entry name" value="CTDL_fold"/>
</dbReference>
<gene>
    <name evidence="11" type="primary">LOC101986058</name>
</gene>